<protein>
    <submittedName>
        <fullName evidence="1">Uncharacterized protein</fullName>
    </submittedName>
</protein>
<evidence type="ECO:0000313" key="1">
    <source>
        <dbReference type="EMBL" id="PKQ62159.1"/>
    </source>
</evidence>
<gene>
    <name evidence="1" type="ORF">BZG01_17730</name>
</gene>
<comment type="caution">
    <text evidence="1">The sequence shown here is derived from an EMBL/GenBank/DDBJ whole genome shotgun (WGS) entry which is preliminary data.</text>
</comment>
<dbReference type="EMBL" id="MVDE01000037">
    <property type="protein sequence ID" value="PKQ62159.1"/>
    <property type="molecule type" value="Genomic_DNA"/>
</dbReference>
<dbReference type="Proteomes" id="UP000233618">
    <property type="component" value="Unassembled WGS sequence"/>
</dbReference>
<sequence length="73" mass="8400">MGTSWVFFIDQLKSVYLKENNLFLNQLTGANPFHLQLGYQMNLFGFICCLITLKEEKKDTKKEKKVITEPGVG</sequence>
<evidence type="ECO:0000313" key="2">
    <source>
        <dbReference type="Proteomes" id="UP000233618"/>
    </source>
</evidence>
<accession>A0A2N3HVT3</accession>
<reference evidence="1 2" key="1">
    <citation type="journal article" date="2017" name="Front. Microbiol.">
        <title>Labilibaculum manganireducens gen. nov., sp. nov. and Labilibaculum filiforme sp. nov., Novel Bacteroidetes Isolated from Subsurface Sediments of the Baltic Sea.</title>
        <authorList>
            <person name="Vandieken V."/>
            <person name="Marshall I.P."/>
            <person name="Niemann H."/>
            <person name="Engelen B."/>
            <person name="Cypionka H."/>
        </authorList>
    </citation>
    <scope>NUCLEOTIDE SEQUENCE [LARGE SCALE GENOMIC DNA]</scope>
    <source>
        <strain evidence="1 2">59.10-2M</strain>
    </source>
</reference>
<proteinExistence type="predicted"/>
<name>A0A2N3HVT3_9BACT</name>
<dbReference type="AlphaFoldDB" id="A0A2N3HVT3"/>
<keyword evidence="2" id="KW-1185">Reference proteome</keyword>
<organism evidence="1 2">
    <name type="scientific">Labilibaculum manganireducens</name>
    <dbReference type="NCBI Taxonomy" id="1940525"/>
    <lineage>
        <taxon>Bacteria</taxon>
        <taxon>Pseudomonadati</taxon>
        <taxon>Bacteroidota</taxon>
        <taxon>Bacteroidia</taxon>
        <taxon>Marinilabiliales</taxon>
        <taxon>Marinifilaceae</taxon>
        <taxon>Labilibaculum</taxon>
    </lineage>
</organism>